<sequence length="199" mass="19982">MALRGWGHWSGRPAEVRLLSWGVGERAEHVRGGESVGQPQGEAQGAEAASPAAPTQVEVSRVLHGASPEQGTRLATRPRTAPGTAWGGGLRARRPGRPVPATCPAPPPAGGQGLPAPLPTPPAGVLLSPSVLLSQLTPSSLGGGGGPAGRALHGLHTCRRTRVHGHAGAAHAAPPVSLGPPSGRRAPGSDETQAHPQRG</sequence>
<name>A0AC59YJP1_RANTA</name>
<dbReference type="Proteomes" id="UP001162501">
    <property type="component" value="Chromosome 16"/>
</dbReference>
<gene>
    <name evidence="1" type="ORF">MRATA1EN22A_LOCUS7093</name>
</gene>
<dbReference type="EMBL" id="OX596100">
    <property type="protein sequence ID" value="CAM9760967.1"/>
    <property type="molecule type" value="Genomic_DNA"/>
</dbReference>
<accession>A0AC59YJP1</accession>
<evidence type="ECO:0000313" key="2">
    <source>
        <dbReference type="Proteomes" id="UP001162501"/>
    </source>
</evidence>
<reference evidence="1" key="2">
    <citation type="submission" date="2025-03" db="EMBL/GenBank/DDBJ databases">
        <authorList>
            <consortium name="ELIXIR-Norway"/>
            <consortium name="Elixir Norway"/>
        </authorList>
    </citation>
    <scope>NUCLEOTIDE SEQUENCE</scope>
</reference>
<evidence type="ECO:0000313" key="1">
    <source>
        <dbReference type="EMBL" id="CAM9760967.1"/>
    </source>
</evidence>
<protein>
    <submittedName>
        <fullName evidence="1">Uncharacterized protein</fullName>
    </submittedName>
</protein>
<proteinExistence type="predicted"/>
<organism evidence="1 2">
    <name type="scientific">Rangifer tarandus platyrhynchus</name>
    <name type="common">Svalbard reindeer</name>
    <dbReference type="NCBI Taxonomy" id="3082113"/>
    <lineage>
        <taxon>Eukaryota</taxon>
        <taxon>Metazoa</taxon>
        <taxon>Chordata</taxon>
        <taxon>Craniata</taxon>
        <taxon>Vertebrata</taxon>
        <taxon>Euteleostomi</taxon>
        <taxon>Mammalia</taxon>
        <taxon>Eutheria</taxon>
        <taxon>Laurasiatheria</taxon>
        <taxon>Artiodactyla</taxon>
        <taxon>Ruminantia</taxon>
        <taxon>Pecora</taxon>
        <taxon>Cervidae</taxon>
        <taxon>Odocoileinae</taxon>
        <taxon>Rangifer</taxon>
    </lineage>
</organism>
<reference evidence="1" key="1">
    <citation type="submission" date="2023-05" db="EMBL/GenBank/DDBJ databases">
        <authorList>
            <consortium name="ELIXIR-Norway"/>
        </authorList>
    </citation>
    <scope>NUCLEOTIDE SEQUENCE</scope>
</reference>